<dbReference type="Proteomes" id="UP000190683">
    <property type="component" value="Unassembled WGS sequence"/>
</dbReference>
<keyword evidence="4 8" id="KW-0812">Transmembrane</keyword>
<name>A0A1T0CWB9_9GAMM</name>
<evidence type="ECO:0000256" key="9">
    <source>
        <dbReference type="SAM" id="Phobius"/>
    </source>
</evidence>
<comment type="similarity">
    <text evidence="7 8">Belongs to the drug/metabolite transporter (DMT) superfamily. Small multidrug resistance (SMR) (TC 2.A.7.1) family.</text>
</comment>
<keyword evidence="5 9" id="KW-1133">Transmembrane helix</keyword>
<evidence type="ECO:0000256" key="5">
    <source>
        <dbReference type="ARBA" id="ARBA00022989"/>
    </source>
</evidence>
<dbReference type="AlphaFoldDB" id="A0A1T0CWB9"/>
<dbReference type="EMBL" id="MUYV01000001">
    <property type="protein sequence ID" value="OOS26660.1"/>
    <property type="molecule type" value="Genomic_DNA"/>
</dbReference>
<evidence type="ECO:0000256" key="3">
    <source>
        <dbReference type="ARBA" id="ARBA00022475"/>
    </source>
</evidence>
<dbReference type="PANTHER" id="PTHR30561:SF1">
    <property type="entry name" value="MULTIDRUG TRANSPORTER EMRE"/>
    <property type="match status" value="1"/>
</dbReference>
<dbReference type="GO" id="GO:0015220">
    <property type="term" value="F:choline transmembrane transporter activity"/>
    <property type="evidence" value="ECO:0007669"/>
    <property type="project" value="TreeGrafter"/>
</dbReference>
<comment type="caution">
    <text evidence="10">The sequence shown here is derived from an EMBL/GenBank/DDBJ whole genome shotgun (WGS) entry which is preliminary data.</text>
</comment>
<evidence type="ECO:0000256" key="1">
    <source>
        <dbReference type="ARBA" id="ARBA00004651"/>
    </source>
</evidence>
<dbReference type="InterPro" id="IPR045324">
    <property type="entry name" value="Small_multidrug_res"/>
</dbReference>
<organism evidence="10 11">
    <name type="scientific">Moraxella porci DSM 25326</name>
    <dbReference type="NCBI Taxonomy" id="573983"/>
    <lineage>
        <taxon>Bacteria</taxon>
        <taxon>Pseudomonadati</taxon>
        <taxon>Pseudomonadota</taxon>
        <taxon>Gammaproteobacteria</taxon>
        <taxon>Moraxellales</taxon>
        <taxon>Moraxellaceae</taxon>
        <taxon>Moraxella</taxon>
    </lineage>
</organism>
<feature type="transmembrane region" description="Helical" evidence="9">
    <location>
        <begin position="64"/>
        <end position="83"/>
    </location>
</feature>
<dbReference type="InterPro" id="IPR037185">
    <property type="entry name" value="EmrE-like"/>
</dbReference>
<dbReference type="GO" id="GO:0031460">
    <property type="term" value="P:glycine betaine transport"/>
    <property type="evidence" value="ECO:0007669"/>
    <property type="project" value="TreeGrafter"/>
</dbReference>
<feature type="transmembrane region" description="Helical" evidence="9">
    <location>
        <begin position="31"/>
        <end position="52"/>
    </location>
</feature>
<dbReference type="Pfam" id="PF00893">
    <property type="entry name" value="Multi_Drug_Res"/>
    <property type="match status" value="1"/>
</dbReference>
<dbReference type="PANTHER" id="PTHR30561">
    <property type="entry name" value="SMR FAMILY PROTON-DEPENDENT DRUG EFFLUX TRANSPORTER SUGE"/>
    <property type="match status" value="1"/>
</dbReference>
<keyword evidence="6 9" id="KW-0472">Membrane</keyword>
<evidence type="ECO:0000313" key="10">
    <source>
        <dbReference type="EMBL" id="OOS26660.1"/>
    </source>
</evidence>
<dbReference type="FunFam" id="1.10.3730.20:FF:000001">
    <property type="entry name" value="Quaternary ammonium compound resistance transporter SugE"/>
    <property type="match status" value="1"/>
</dbReference>
<keyword evidence="3" id="KW-1003">Cell membrane</keyword>
<protein>
    <submittedName>
        <fullName evidence="10">QacE family quaternary ammonium compound efflux SMR transporter</fullName>
    </submittedName>
</protein>
<evidence type="ECO:0000256" key="8">
    <source>
        <dbReference type="RuleBase" id="RU003942"/>
    </source>
</evidence>
<evidence type="ECO:0000256" key="4">
    <source>
        <dbReference type="ARBA" id="ARBA00022692"/>
    </source>
</evidence>
<evidence type="ECO:0000256" key="7">
    <source>
        <dbReference type="ARBA" id="ARBA00038032"/>
    </source>
</evidence>
<dbReference type="GO" id="GO:0015199">
    <property type="term" value="F:amino-acid betaine transmembrane transporter activity"/>
    <property type="evidence" value="ECO:0007669"/>
    <property type="project" value="TreeGrafter"/>
</dbReference>
<evidence type="ECO:0000256" key="6">
    <source>
        <dbReference type="ARBA" id="ARBA00023136"/>
    </source>
</evidence>
<gene>
    <name evidence="10" type="ORF">B0681_01990</name>
</gene>
<reference evidence="10 11" key="1">
    <citation type="submission" date="2017-02" db="EMBL/GenBank/DDBJ databases">
        <title>Draft genome sequence of Moraxella porci CCUG 54912T type strain.</title>
        <authorList>
            <person name="Salva-Serra F."/>
            <person name="Engstrom-Jakobsson H."/>
            <person name="Thorell K."/>
            <person name="Jaen-Luchoro D."/>
            <person name="Gonzales-Siles L."/>
            <person name="Karlsson R."/>
            <person name="Yazdan S."/>
            <person name="Boulund F."/>
            <person name="Johnning A."/>
            <person name="Engstrand L."/>
            <person name="Kristiansson E."/>
            <person name="Moore E."/>
        </authorList>
    </citation>
    <scope>NUCLEOTIDE SEQUENCE [LARGE SCALE GENOMIC DNA]</scope>
    <source>
        <strain evidence="10 11">CCUG 54912</strain>
    </source>
</reference>
<dbReference type="GO" id="GO:0005886">
    <property type="term" value="C:plasma membrane"/>
    <property type="evidence" value="ECO:0007669"/>
    <property type="project" value="UniProtKB-SubCell"/>
</dbReference>
<keyword evidence="2" id="KW-0813">Transport</keyword>
<dbReference type="RefSeq" id="WP_078317054.1">
    <property type="nucleotide sequence ID" value="NZ_MUYV01000001.1"/>
</dbReference>
<evidence type="ECO:0000256" key="2">
    <source>
        <dbReference type="ARBA" id="ARBA00022448"/>
    </source>
</evidence>
<dbReference type="SUPFAM" id="SSF103481">
    <property type="entry name" value="Multidrug resistance efflux transporter EmrE"/>
    <property type="match status" value="1"/>
</dbReference>
<sequence length="113" mass="11755">MNATLTAYALLACAIVTEVTGSTFLAKSDGFSKPIPTAVTLICFAIAFYLLSQVVKTIPLGITYAIWSGVGIVLTAIIGVTVLKQSLDLPAIIGIILIIAGVVVMNVFSNSTH</sequence>
<dbReference type="GO" id="GO:0015297">
    <property type="term" value="F:antiporter activity"/>
    <property type="evidence" value="ECO:0007669"/>
    <property type="project" value="TreeGrafter"/>
</dbReference>
<evidence type="ECO:0000313" key="11">
    <source>
        <dbReference type="Proteomes" id="UP000190683"/>
    </source>
</evidence>
<keyword evidence="11" id="KW-1185">Reference proteome</keyword>
<dbReference type="InterPro" id="IPR000390">
    <property type="entry name" value="Small_drug/metabolite_transptr"/>
</dbReference>
<dbReference type="STRING" id="573983.B0681_01990"/>
<proteinExistence type="inferred from homology"/>
<comment type="subcellular location">
    <subcellularLocation>
        <location evidence="1 8">Cell membrane</location>
        <topology evidence="1 8">Multi-pass membrane protein</topology>
    </subcellularLocation>
</comment>
<dbReference type="Gene3D" id="1.10.3730.20">
    <property type="match status" value="1"/>
</dbReference>
<dbReference type="GO" id="GO:1990961">
    <property type="term" value="P:xenobiotic detoxification by transmembrane export across the plasma membrane"/>
    <property type="evidence" value="ECO:0007669"/>
    <property type="project" value="UniProtKB-ARBA"/>
</dbReference>
<feature type="transmembrane region" description="Helical" evidence="9">
    <location>
        <begin position="89"/>
        <end position="108"/>
    </location>
</feature>
<accession>A0A1T0CWB9</accession>